<comment type="caution">
    <text evidence="1">The sequence shown here is derived from an EMBL/GenBank/DDBJ whole genome shotgun (WGS) entry which is preliminary data.</text>
</comment>
<reference evidence="1" key="1">
    <citation type="journal article" date="2019" name="Sci. Rep.">
        <title>Draft genome of Tanacetum cinerariifolium, the natural source of mosquito coil.</title>
        <authorList>
            <person name="Yamashiro T."/>
            <person name="Shiraishi A."/>
            <person name="Satake H."/>
            <person name="Nakayama K."/>
        </authorList>
    </citation>
    <scope>NUCLEOTIDE SEQUENCE</scope>
</reference>
<organism evidence="1">
    <name type="scientific">Tanacetum cinerariifolium</name>
    <name type="common">Dalmatian daisy</name>
    <name type="synonym">Chrysanthemum cinerariifolium</name>
    <dbReference type="NCBI Taxonomy" id="118510"/>
    <lineage>
        <taxon>Eukaryota</taxon>
        <taxon>Viridiplantae</taxon>
        <taxon>Streptophyta</taxon>
        <taxon>Embryophyta</taxon>
        <taxon>Tracheophyta</taxon>
        <taxon>Spermatophyta</taxon>
        <taxon>Magnoliopsida</taxon>
        <taxon>eudicotyledons</taxon>
        <taxon>Gunneridae</taxon>
        <taxon>Pentapetalae</taxon>
        <taxon>asterids</taxon>
        <taxon>campanulids</taxon>
        <taxon>Asterales</taxon>
        <taxon>Asteraceae</taxon>
        <taxon>Asteroideae</taxon>
        <taxon>Anthemideae</taxon>
        <taxon>Anthemidinae</taxon>
        <taxon>Tanacetum</taxon>
    </lineage>
</organism>
<proteinExistence type="predicted"/>
<protein>
    <submittedName>
        <fullName evidence="1">Uncharacterized protein</fullName>
    </submittedName>
</protein>
<name>A0A6L2L4E8_TANCI</name>
<sequence>MLRSTNIQMEYAAKDTSKGILGTTDLSNSCENRLTQGTNTSIPNLCATLLCYQNSRRSPFTGVTTRIQ</sequence>
<accession>A0A6L2L4E8</accession>
<dbReference type="AlphaFoldDB" id="A0A6L2L4E8"/>
<evidence type="ECO:0000313" key="1">
    <source>
        <dbReference type="EMBL" id="GEU56701.1"/>
    </source>
</evidence>
<dbReference type="EMBL" id="BKCJ010003707">
    <property type="protein sequence ID" value="GEU56701.1"/>
    <property type="molecule type" value="Genomic_DNA"/>
</dbReference>
<gene>
    <name evidence="1" type="ORF">Tci_028679</name>
</gene>